<dbReference type="GO" id="GO:0005975">
    <property type="term" value="P:carbohydrate metabolic process"/>
    <property type="evidence" value="ECO:0007669"/>
    <property type="project" value="InterPro"/>
</dbReference>
<proteinExistence type="predicted"/>
<accession>A0AAV2BQY9</accession>
<organism evidence="6 7">
    <name type="scientific">Larinioides sclopetarius</name>
    <dbReference type="NCBI Taxonomy" id="280406"/>
    <lineage>
        <taxon>Eukaryota</taxon>
        <taxon>Metazoa</taxon>
        <taxon>Ecdysozoa</taxon>
        <taxon>Arthropoda</taxon>
        <taxon>Chelicerata</taxon>
        <taxon>Arachnida</taxon>
        <taxon>Araneae</taxon>
        <taxon>Araneomorphae</taxon>
        <taxon>Entelegynae</taxon>
        <taxon>Araneoidea</taxon>
        <taxon>Araneidae</taxon>
        <taxon>Larinioides</taxon>
    </lineage>
</organism>
<evidence type="ECO:0000256" key="2">
    <source>
        <dbReference type="ARBA" id="ARBA00012741"/>
    </source>
</evidence>
<dbReference type="PANTHER" id="PTHR10357:SF179">
    <property type="entry name" value="NEUTRAL AND BASIC AMINO ACID TRANSPORT PROTEIN RBAT"/>
    <property type="match status" value="1"/>
</dbReference>
<keyword evidence="4" id="KW-0472">Membrane</keyword>
<dbReference type="GO" id="GO:0004558">
    <property type="term" value="F:alpha-1,4-glucosidase activity"/>
    <property type="evidence" value="ECO:0007669"/>
    <property type="project" value="UniProtKB-EC"/>
</dbReference>
<keyword evidence="4" id="KW-0812">Transmembrane</keyword>
<feature type="transmembrane region" description="Helical" evidence="4">
    <location>
        <begin position="185"/>
        <end position="210"/>
    </location>
</feature>
<feature type="region of interest" description="Disordered" evidence="3">
    <location>
        <begin position="137"/>
        <end position="159"/>
    </location>
</feature>
<dbReference type="SMART" id="SM00642">
    <property type="entry name" value="Aamy"/>
    <property type="match status" value="1"/>
</dbReference>
<feature type="domain" description="Glycosyl hydrolase family 13 catalytic" evidence="5">
    <location>
        <begin position="228"/>
        <end position="595"/>
    </location>
</feature>
<dbReference type="InterPro" id="IPR045857">
    <property type="entry name" value="O16G_dom_2"/>
</dbReference>
<evidence type="ECO:0000259" key="5">
    <source>
        <dbReference type="SMART" id="SM00642"/>
    </source>
</evidence>
<dbReference type="Gene3D" id="3.20.20.80">
    <property type="entry name" value="Glycosidases"/>
    <property type="match status" value="2"/>
</dbReference>
<keyword evidence="7" id="KW-1185">Reference proteome</keyword>
<dbReference type="EMBL" id="CAXIEN010000439">
    <property type="protein sequence ID" value="CAL1297753.1"/>
    <property type="molecule type" value="Genomic_DNA"/>
</dbReference>
<dbReference type="SUPFAM" id="SSF51445">
    <property type="entry name" value="(Trans)glycosidases"/>
    <property type="match status" value="1"/>
</dbReference>
<feature type="compositionally biased region" description="Low complexity" evidence="3">
    <location>
        <begin position="70"/>
        <end position="83"/>
    </location>
</feature>
<dbReference type="InterPro" id="IPR017853">
    <property type="entry name" value="GH"/>
</dbReference>
<protein>
    <recommendedName>
        <fullName evidence="2">alpha-glucosidase</fullName>
        <ecNumber evidence="2">3.2.1.20</ecNumber>
    </recommendedName>
</protein>
<feature type="region of interest" description="Disordered" evidence="3">
    <location>
        <begin position="67"/>
        <end position="125"/>
    </location>
</feature>
<evidence type="ECO:0000313" key="7">
    <source>
        <dbReference type="Proteomes" id="UP001497382"/>
    </source>
</evidence>
<sequence>MTALNNIVHDTSYHKIKPEVLIELPDPKPIDDNCTIIMNGHHNYGMCEEKESCVQEETEEEVQPFLNHCSPNHNSHSMKNSNSVTASNTFPLKEPFAASSAEEDSDAGVEPESSTHLLQDQEQMDQSPKCLRNKAKLPSFKSSPSKKQASHDPHSHIQHRPLGIQQDTPQDHYFHIKRYWPFSSLACLLFSISIFLLTLACLVVGLYLAFSNNCDSSRQWWQGAVIYEIFPASFQDTDGDGFGDMKGLIERLDYIQNLSVDIVRLNSIFSALDYPLEYEHVIDFSNIDPHLGRIEDFKEMVQELHDRGMHVILDMNPTVTSDQHTWAAHWLLRIPGPFQHFYINITEEEGEEPPLEANPDYAGKTWTPPHRTFGNHLFLNWSNPLLQLEMRSVLELWLSQGIDGFYMKHLENIHVTDSDHIAQILHQWRQILDNYSVNSTRKLLVVSHDSIKYLQSIMDPLTFLAVPSMFDLVDASLNLKSNGSDLRIGWEVEDIRKFWIQFAFTPPIVWHMGSVETMRLNSRIGGDSNMAALFLLTILPGSFSTFYGDEIGIQDSIDLITSEVYRGGQLAPMQWTPGSQANFTLEESMSWLPIHPNYITRNVECREDQLELFRKLAELKKSEEALLTSYGSTETSLMHTLAVRFSTPFENEGIDYEWYQNPCGLVGARTVLGDVFLLANFGTESLGFNDDTFCQTGSSITSFIATEYMTKQIEIVLATSNLQRNREVLRDLLLEPGEAIIGRFIT</sequence>
<dbReference type="InterPro" id="IPR006047">
    <property type="entry name" value="GH13_cat_dom"/>
</dbReference>
<name>A0AAV2BQY9_9ARAC</name>
<feature type="compositionally biased region" description="Polar residues" evidence="3">
    <location>
        <begin position="112"/>
        <end position="125"/>
    </location>
</feature>
<dbReference type="Gene3D" id="3.90.400.10">
    <property type="entry name" value="Oligo-1,6-glucosidase, Domain 2"/>
    <property type="match status" value="1"/>
</dbReference>
<gene>
    <name evidence="6" type="ORF">LARSCL_LOCUS20484</name>
</gene>
<feature type="compositionally biased region" description="Low complexity" evidence="3">
    <location>
        <begin position="137"/>
        <end position="147"/>
    </location>
</feature>
<dbReference type="EC" id="3.2.1.20" evidence="2"/>
<dbReference type="PANTHER" id="PTHR10357">
    <property type="entry name" value="ALPHA-AMYLASE FAMILY MEMBER"/>
    <property type="match status" value="1"/>
</dbReference>
<dbReference type="AlphaFoldDB" id="A0AAV2BQY9"/>
<reference evidence="6 7" key="1">
    <citation type="submission" date="2024-04" db="EMBL/GenBank/DDBJ databases">
        <authorList>
            <person name="Rising A."/>
            <person name="Reimegard J."/>
            <person name="Sonavane S."/>
            <person name="Akerstrom W."/>
            <person name="Nylinder S."/>
            <person name="Hedman E."/>
            <person name="Kallberg Y."/>
        </authorList>
    </citation>
    <scope>NUCLEOTIDE SEQUENCE [LARGE SCALE GENOMIC DNA]</scope>
</reference>
<evidence type="ECO:0000256" key="1">
    <source>
        <dbReference type="ARBA" id="ARBA00001657"/>
    </source>
</evidence>
<dbReference type="Pfam" id="PF00128">
    <property type="entry name" value="Alpha-amylase"/>
    <property type="match status" value="1"/>
</dbReference>
<evidence type="ECO:0000256" key="4">
    <source>
        <dbReference type="SAM" id="Phobius"/>
    </source>
</evidence>
<dbReference type="Proteomes" id="UP001497382">
    <property type="component" value="Unassembled WGS sequence"/>
</dbReference>
<keyword evidence="4" id="KW-1133">Transmembrane helix</keyword>
<comment type="catalytic activity">
    <reaction evidence="1">
        <text>Hydrolysis of terminal, non-reducing (1-&gt;4)-linked alpha-D-glucose residues with release of alpha-D-glucose.</text>
        <dbReference type="EC" id="3.2.1.20"/>
    </reaction>
</comment>
<comment type="caution">
    <text evidence="6">The sequence shown here is derived from an EMBL/GenBank/DDBJ whole genome shotgun (WGS) entry which is preliminary data.</text>
</comment>
<evidence type="ECO:0000313" key="6">
    <source>
        <dbReference type="EMBL" id="CAL1297753.1"/>
    </source>
</evidence>
<evidence type="ECO:0000256" key="3">
    <source>
        <dbReference type="SAM" id="MobiDB-lite"/>
    </source>
</evidence>